<dbReference type="SUPFAM" id="SSF53187">
    <property type="entry name" value="Zn-dependent exopeptidases"/>
    <property type="match status" value="1"/>
</dbReference>
<dbReference type="NCBIfam" id="TIGR01887">
    <property type="entry name" value="dipeptidaselike"/>
    <property type="match status" value="1"/>
</dbReference>
<dbReference type="GO" id="GO:0016805">
    <property type="term" value="F:dipeptidase activity"/>
    <property type="evidence" value="ECO:0007669"/>
    <property type="project" value="UniProtKB-KW"/>
</dbReference>
<keyword evidence="9" id="KW-0170">Cobalt</keyword>
<dbReference type="Pfam" id="PF01546">
    <property type="entry name" value="Peptidase_M20"/>
    <property type="match status" value="1"/>
</dbReference>
<dbReference type="EMBL" id="JANUHC010000003">
    <property type="protein sequence ID" value="MCS0630020.1"/>
    <property type="molecule type" value="Genomic_DNA"/>
</dbReference>
<evidence type="ECO:0000256" key="10">
    <source>
        <dbReference type="SAM" id="SignalP"/>
    </source>
</evidence>
<evidence type="ECO:0000256" key="1">
    <source>
        <dbReference type="ARBA" id="ARBA00001947"/>
    </source>
</evidence>
<evidence type="ECO:0000256" key="2">
    <source>
        <dbReference type="ARBA" id="ARBA00006247"/>
    </source>
</evidence>
<dbReference type="InterPro" id="IPR050072">
    <property type="entry name" value="Peptidase_M20A"/>
</dbReference>
<evidence type="ECO:0000256" key="6">
    <source>
        <dbReference type="ARBA" id="ARBA00022833"/>
    </source>
</evidence>
<comment type="cofactor">
    <cofactor evidence="1">
        <name>Zn(2+)</name>
        <dbReference type="ChEBI" id="CHEBI:29105"/>
    </cofactor>
</comment>
<dbReference type="PANTHER" id="PTHR43808">
    <property type="entry name" value="ACETYLORNITHINE DEACETYLASE"/>
    <property type="match status" value="1"/>
</dbReference>
<accession>A0ABT2BY19</accession>
<dbReference type="InterPro" id="IPR036264">
    <property type="entry name" value="Bact_exopeptidase_dim_dom"/>
</dbReference>
<dbReference type="InterPro" id="IPR002933">
    <property type="entry name" value="Peptidase_M20"/>
</dbReference>
<gene>
    <name evidence="12" type="ORF">NX786_11820</name>
</gene>
<dbReference type="Proteomes" id="UP001165263">
    <property type="component" value="Unassembled WGS sequence"/>
</dbReference>
<dbReference type="SUPFAM" id="SSF55031">
    <property type="entry name" value="Bacterial exopeptidase dimerisation domain"/>
    <property type="match status" value="1"/>
</dbReference>
<dbReference type="Gene3D" id="3.40.630.10">
    <property type="entry name" value="Zn peptidases"/>
    <property type="match status" value="1"/>
</dbReference>
<keyword evidence="10" id="KW-0732">Signal</keyword>
<keyword evidence="6" id="KW-0862">Zinc</keyword>
<evidence type="ECO:0000313" key="12">
    <source>
        <dbReference type="EMBL" id="MCS0630020.1"/>
    </source>
</evidence>
<evidence type="ECO:0000256" key="4">
    <source>
        <dbReference type="ARBA" id="ARBA00022723"/>
    </source>
</evidence>
<dbReference type="InterPro" id="IPR010964">
    <property type="entry name" value="M20A_pepV-rel"/>
</dbReference>
<evidence type="ECO:0000256" key="3">
    <source>
        <dbReference type="ARBA" id="ARBA00022670"/>
    </source>
</evidence>
<evidence type="ECO:0000313" key="13">
    <source>
        <dbReference type="Proteomes" id="UP001165263"/>
    </source>
</evidence>
<keyword evidence="7 12" id="KW-0224">Dipeptidase</keyword>
<sequence>MNMKTCARNLAMAISFAWAASATGAPAQAVPGDMAIKAAKHAVTAYRDDVVDTLAKLVSYNTVADKDIPCDRNPRHQAFKDYLKQEATRLGLDYADYGCVAIVGLGKGDERVGLVAHGDVQPVDASKWKKSPFELDRTSEPGRLLARGAEDDKGPIATALYAMKSLKDLQVPLSRRIELYVYMAEESDWGPLEEFIKTHTLPQMNITLDAEYPAVTAEKGYGTLAVTMPATTAAPPAGAPFVKAFKGGFFGSQIPEDAQASIANATPALEAQIRARAGKQTGMHYRFERKDGDLLVTAKGLSAHSSKPEDGVNAISMLADALAVQAWPDTTAGALVNFLNEMVGTGYYGEKFGSIAYRDAFMGPMTFAPTVIRQQEGGAIEVAINIRRPQGKTTEQLTNEINAALAQWQGAHVQLAKVNMQIGDPWVQKDAPQLPVLMKTFAYFTGIKDPKPVAIGGGTNSRLFPHAVSFGPAMPKTVYTGHSEHEFITTKQLLLNLQMYTAVLAELAK</sequence>
<name>A0ABT2BY19_9BURK</name>
<dbReference type="EC" id="3.4.13.-" evidence="12"/>
<evidence type="ECO:0000256" key="5">
    <source>
        <dbReference type="ARBA" id="ARBA00022801"/>
    </source>
</evidence>
<reference evidence="12" key="1">
    <citation type="submission" date="2022-08" db="EMBL/GenBank/DDBJ databases">
        <title>Reclassification of Massilia species as members of the genera Telluria, Duganella, Pseudoduganella, Mokoshia gen. nov. and Zemynaea gen. nov. using orthogonal and non-orthogonal genome-based approaches.</title>
        <authorList>
            <person name="Bowman J.P."/>
        </authorList>
    </citation>
    <scope>NUCLEOTIDE SEQUENCE</scope>
    <source>
        <strain evidence="12">LMG 11547</strain>
    </source>
</reference>
<evidence type="ECO:0000259" key="11">
    <source>
        <dbReference type="Pfam" id="PF07687"/>
    </source>
</evidence>
<feature type="chain" id="PRO_5045995975" evidence="10">
    <location>
        <begin position="20"/>
        <end position="509"/>
    </location>
</feature>
<dbReference type="PANTHER" id="PTHR43808:SF31">
    <property type="entry name" value="N-ACETYL-L-CITRULLINE DEACETYLASE"/>
    <property type="match status" value="1"/>
</dbReference>
<evidence type="ECO:0000256" key="9">
    <source>
        <dbReference type="ARBA" id="ARBA00023285"/>
    </source>
</evidence>
<protein>
    <submittedName>
        <fullName evidence="12">Dipeptidase</fullName>
        <ecNumber evidence="12">3.4.13.-</ecNumber>
    </submittedName>
</protein>
<comment type="similarity">
    <text evidence="2">Belongs to the peptidase M20A family.</text>
</comment>
<keyword evidence="13" id="KW-1185">Reference proteome</keyword>
<comment type="caution">
    <text evidence="12">The sequence shown here is derived from an EMBL/GenBank/DDBJ whole genome shotgun (WGS) entry which is preliminary data.</text>
</comment>
<dbReference type="Pfam" id="PF07687">
    <property type="entry name" value="M20_dimer"/>
    <property type="match status" value="1"/>
</dbReference>
<feature type="signal peptide" evidence="10">
    <location>
        <begin position="1"/>
        <end position="19"/>
    </location>
</feature>
<dbReference type="RefSeq" id="WP_259449108.1">
    <property type="nucleotide sequence ID" value="NZ_CP119520.1"/>
</dbReference>
<keyword evidence="5 12" id="KW-0378">Hydrolase</keyword>
<proteinExistence type="inferred from homology"/>
<feature type="domain" description="Peptidase M20 dimerisation" evidence="11">
    <location>
        <begin position="296"/>
        <end position="407"/>
    </location>
</feature>
<dbReference type="NCBIfam" id="NF004809">
    <property type="entry name" value="PRK06156.1"/>
    <property type="match status" value="1"/>
</dbReference>
<keyword evidence="8" id="KW-0482">Metalloprotease</keyword>
<keyword evidence="3" id="KW-0645">Protease</keyword>
<dbReference type="Gene3D" id="3.30.70.360">
    <property type="match status" value="2"/>
</dbReference>
<organism evidence="12 13">
    <name type="scientific">Telluria mixta</name>
    <dbReference type="NCBI Taxonomy" id="34071"/>
    <lineage>
        <taxon>Bacteria</taxon>
        <taxon>Pseudomonadati</taxon>
        <taxon>Pseudomonadota</taxon>
        <taxon>Betaproteobacteria</taxon>
        <taxon>Burkholderiales</taxon>
        <taxon>Oxalobacteraceae</taxon>
        <taxon>Telluria group</taxon>
        <taxon>Telluria</taxon>
    </lineage>
</organism>
<dbReference type="InterPro" id="IPR011650">
    <property type="entry name" value="Peptidase_M20_dimer"/>
</dbReference>
<evidence type="ECO:0000256" key="8">
    <source>
        <dbReference type="ARBA" id="ARBA00023049"/>
    </source>
</evidence>
<keyword evidence="4" id="KW-0479">Metal-binding</keyword>
<evidence type="ECO:0000256" key="7">
    <source>
        <dbReference type="ARBA" id="ARBA00022997"/>
    </source>
</evidence>